<dbReference type="InterPro" id="IPR050471">
    <property type="entry name" value="AB_hydrolase"/>
</dbReference>
<dbReference type="SUPFAM" id="SSF53474">
    <property type="entry name" value="alpha/beta-Hydrolases"/>
    <property type="match status" value="1"/>
</dbReference>
<dbReference type="EMBL" id="CP019607">
    <property type="protein sequence ID" value="AQP49738.1"/>
    <property type="molecule type" value="Genomic_DNA"/>
</dbReference>
<organism evidence="3 4">
    <name type="scientific">Tessaracoccus flavescens</name>
    <dbReference type="NCBI Taxonomy" id="399497"/>
    <lineage>
        <taxon>Bacteria</taxon>
        <taxon>Bacillati</taxon>
        <taxon>Actinomycetota</taxon>
        <taxon>Actinomycetes</taxon>
        <taxon>Propionibacteriales</taxon>
        <taxon>Propionibacteriaceae</taxon>
        <taxon>Tessaracoccus</taxon>
    </lineage>
</organism>
<dbReference type="Proteomes" id="UP000188235">
    <property type="component" value="Chromosome"/>
</dbReference>
<keyword evidence="1" id="KW-0575">Peroxidase</keyword>
<dbReference type="STRING" id="399497.BW733_01720"/>
<dbReference type="InterPro" id="IPR000073">
    <property type="entry name" value="AB_hydrolase_1"/>
</dbReference>
<accession>A0A1Q2CUF7</accession>
<dbReference type="KEGG" id="tfa:BW733_01720"/>
<dbReference type="Gene3D" id="3.40.50.1820">
    <property type="entry name" value="alpha/beta hydrolase"/>
    <property type="match status" value="1"/>
</dbReference>
<dbReference type="AlphaFoldDB" id="A0A1Q2CUF7"/>
<dbReference type="RefSeq" id="WP_202970250.1">
    <property type="nucleotide sequence ID" value="NZ_CP019607.1"/>
</dbReference>
<evidence type="ECO:0000313" key="3">
    <source>
        <dbReference type="EMBL" id="AQP49738.1"/>
    </source>
</evidence>
<dbReference type="InterPro" id="IPR000639">
    <property type="entry name" value="Epox_hydrolase-like"/>
</dbReference>
<reference evidence="3 4" key="1">
    <citation type="journal article" date="2008" name="Int. J. Syst. Evol. Microbiol.">
        <title>Tessaracoccus flavescens sp. nov., isolated from marine sediment.</title>
        <authorList>
            <person name="Lee D.W."/>
            <person name="Lee S.D."/>
        </authorList>
    </citation>
    <scope>NUCLEOTIDE SEQUENCE [LARGE SCALE GENOMIC DNA]</scope>
    <source>
        <strain evidence="3 4">SST-39T</strain>
    </source>
</reference>
<dbReference type="InterPro" id="IPR029058">
    <property type="entry name" value="AB_hydrolase_fold"/>
</dbReference>
<keyword evidence="1" id="KW-0560">Oxidoreductase</keyword>
<proteinExistence type="predicted"/>
<dbReference type="Pfam" id="PF00561">
    <property type="entry name" value="Abhydrolase_1"/>
    <property type="match status" value="1"/>
</dbReference>
<dbReference type="PRINTS" id="PR00412">
    <property type="entry name" value="EPOXHYDRLASE"/>
</dbReference>
<keyword evidence="4" id="KW-1185">Reference proteome</keyword>
<dbReference type="PANTHER" id="PTHR43433:SF4">
    <property type="entry name" value="NON-HEME CHLOROPEROXIDASE-RELATED"/>
    <property type="match status" value="1"/>
</dbReference>
<dbReference type="PANTHER" id="PTHR43433">
    <property type="entry name" value="HYDROLASE, ALPHA/BETA FOLD FAMILY PROTEIN"/>
    <property type="match status" value="1"/>
</dbReference>
<dbReference type="PRINTS" id="PR00111">
    <property type="entry name" value="ABHYDROLASE"/>
</dbReference>
<dbReference type="GO" id="GO:0004601">
    <property type="term" value="F:peroxidase activity"/>
    <property type="evidence" value="ECO:0007669"/>
    <property type="project" value="UniProtKB-KW"/>
</dbReference>
<evidence type="ECO:0000259" key="2">
    <source>
        <dbReference type="Pfam" id="PF00561"/>
    </source>
</evidence>
<gene>
    <name evidence="3" type="ORF">BW733_01720</name>
</gene>
<sequence length="277" mass="29764">MPFVTTADDVKLNYSDTGGDGRPIVLIHGWPLSGDAFASNIPVLQDAGYRVVTYDRRGFGTSSKPEGGYDYDTLTDDLETLLEQLDLQGAVVLGFSMGGGEAARIGGRRNPRVAGLIFSGSIAPALCITENNPDAAMPYEEFEKMSKACADDRDGFLSDFITTFYSTPDGGLQVSEGVRDEGLRLARQSGARAAVETILIWATDLRDDCRRIDVPTLVIHGDGDQNVPMAASGERMPQYVDGAELVVIEGAPHGANDSHAAQWNAAILDFMERVDQA</sequence>
<evidence type="ECO:0000313" key="4">
    <source>
        <dbReference type="Proteomes" id="UP000188235"/>
    </source>
</evidence>
<protein>
    <recommendedName>
        <fullName evidence="2">AB hydrolase-1 domain-containing protein</fullName>
    </recommendedName>
</protein>
<evidence type="ECO:0000256" key="1">
    <source>
        <dbReference type="ARBA" id="ARBA00022559"/>
    </source>
</evidence>
<feature type="domain" description="AB hydrolase-1" evidence="2">
    <location>
        <begin position="23"/>
        <end position="259"/>
    </location>
</feature>
<name>A0A1Q2CUF7_9ACTN</name>